<proteinExistence type="predicted"/>
<gene>
    <name evidence="2" type="ORF">AVEN_268452_1</name>
</gene>
<comment type="caution">
    <text evidence="2">The sequence shown here is derived from an EMBL/GenBank/DDBJ whole genome shotgun (WGS) entry which is preliminary data.</text>
</comment>
<accession>A0A4Y2STN8</accession>
<evidence type="ECO:0000256" key="1">
    <source>
        <dbReference type="SAM" id="MobiDB-lite"/>
    </source>
</evidence>
<organism evidence="2 3">
    <name type="scientific">Araneus ventricosus</name>
    <name type="common">Orbweaver spider</name>
    <name type="synonym">Epeira ventricosa</name>
    <dbReference type="NCBI Taxonomy" id="182803"/>
    <lineage>
        <taxon>Eukaryota</taxon>
        <taxon>Metazoa</taxon>
        <taxon>Ecdysozoa</taxon>
        <taxon>Arthropoda</taxon>
        <taxon>Chelicerata</taxon>
        <taxon>Arachnida</taxon>
        <taxon>Araneae</taxon>
        <taxon>Araneomorphae</taxon>
        <taxon>Entelegynae</taxon>
        <taxon>Araneoidea</taxon>
        <taxon>Araneidae</taxon>
        <taxon>Araneus</taxon>
    </lineage>
</organism>
<keyword evidence="3" id="KW-1185">Reference proteome</keyword>
<sequence length="85" mass="9719">MSKLLELFVFLLRWGKPKSGGGTKSVTSAPVLQNLDRLTSPPPGGRERTKKRRWIGGRDRRWVMEAKWQPAMFEVFSNNVSLGLY</sequence>
<dbReference type="Proteomes" id="UP000499080">
    <property type="component" value="Unassembled WGS sequence"/>
</dbReference>
<protein>
    <submittedName>
        <fullName evidence="2">Uncharacterized protein</fullName>
    </submittedName>
</protein>
<evidence type="ECO:0000313" key="3">
    <source>
        <dbReference type="Proteomes" id="UP000499080"/>
    </source>
</evidence>
<reference evidence="2 3" key="1">
    <citation type="journal article" date="2019" name="Sci. Rep.">
        <title>Orb-weaving spider Araneus ventricosus genome elucidates the spidroin gene catalogue.</title>
        <authorList>
            <person name="Kono N."/>
            <person name="Nakamura H."/>
            <person name="Ohtoshi R."/>
            <person name="Moran D.A.P."/>
            <person name="Shinohara A."/>
            <person name="Yoshida Y."/>
            <person name="Fujiwara M."/>
            <person name="Mori M."/>
            <person name="Tomita M."/>
            <person name="Arakawa K."/>
        </authorList>
    </citation>
    <scope>NUCLEOTIDE SEQUENCE [LARGE SCALE GENOMIC DNA]</scope>
</reference>
<dbReference type="EMBL" id="BGPR01024008">
    <property type="protein sequence ID" value="GBN91674.1"/>
    <property type="molecule type" value="Genomic_DNA"/>
</dbReference>
<name>A0A4Y2STN8_ARAVE</name>
<evidence type="ECO:0000313" key="2">
    <source>
        <dbReference type="EMBL" id="GBN91674.1"/>
    </source>
</evidence>
<dbReference type="AlphaFoldDB" id="A0A4Y2STN8"/>
<feature type="region of interest" description="Disordered" evidence="1">
    <location>
        <begin position="15"/>
        <end position="51"/>
    </location>
</feature>